<evidence type="ECO:0000313" key="1">
    <source>
        <dbReference type="EMBL" id="SMA47860.1"/>
    </source>
</evidence>
<gene>
    <name evidence="1" type="ORF">EHSB41UT_02574</name>
</gene>
<proteinExistence type="predicted"/>
<evidence type="ECO:0000313" key="2">
    <source>
        <dbReference type="Proteomes" id="UP000196573"/>
    </source>
</evidence>
<dbReference type="RefSeq" id="WP_087110477.1">
    <property type="nucleotide sequence ID" value="NZ_CBCSCN010000003.1"/>
</dbReference>
<sequence length="132" mass="14852">MVKAHFGRRHTDIHLNAAPVSEKNRNTSGEVRYAFQRNIRKISVPKGSKIPTLKSPSTSSISSYASSSLYEQNTITKKEARAVCTNPKLMTNGELTQYMNRNARKGNTAALKESNEVLLARNPRAKLHKVWR</sequence>
<dbReference type="Proteomes" id="UP000196573">
    <property type="component" value="Unassembled WGS sequence"/>
</dbReference>
<dbReference type="EMBL" id="FWPT01000005">
    <property type="protein sequence ID" value="SMA47860.1"/>
    <property type="molecule type" value="Genomic_DNA"/>
</dbReference>
<protein>
    <submittedName>
        <fullName evidence="1">Uncharacterized protein</fullName>
    </submittedName>
</protein>
<reference evidence="1 2" key="1">
    <citation type="submission" date="2017-03" db="EMBL/GenBank/DDBJ databases">
        <authorList>
            <person name="Afonso C.L."/>
            <person name="Miller P.J."/>
            <person name="Scott M.A."/>
            <person name="Spackman E."/>
            <person name="Goraichik I."/>
            <person name="Dimitrov K.M."/>
            <person name="Suarez D.L."/>
            <person name="Swayne D.E."/>
        </authorList>
    </citation>
    <scope>NUCLEOTIDE SEQUENCE [LARGE SCALE GENOMIC DNA]</scope>
    <source>
        <strain evidence="1">SB41UT1</strain>
    </source>
</reference>
<organism evidence="1 2">
    <name type="scientific">Parendozoicomonas haliclonae</name>
    <dbReference type="NCBI Taxonomy" id="1960125"/>
    <lineage>
        <taxon>Bacteria</taxon>
        <taxon>Pseudomonadati</taxon>
        <taxon>Pseudomonadota</taxon>
        <taxon>Gammaproteobacteria</taxon>
        <taxon>Oceanospirillales</taxon>
        <taxon>Endozoicomonadaceae</taxon>
        <taxon>Parendozoicomonas</taxon>
    </lineage>
</organism>
<dbReference type="AlphaFoldDB" id="A0A1X7AKZ6"/>
<accession>A0A1X7AKZ6</accession>
<keyword evidence="2" id="KW-1185">Reference proteome</keyword>
<name>A0A1X7AKZ6_9GAMM</name>